<reference evidence="2" key="1">
    <citation type="journal article" date="2019" name="Int. J. Syst. Evol. Microbiol.">
        <title>The Global Catalogue of Microorganisms (GCM) 10K type strain sequencing project: providing services to taxonomists for standard genome sequencing and annotation.</title>
        <authorList>
            <consortium name="The Broad Institute Genomics Platform"/>
            <consortium name="The Broad Institute Genome Sequencing Center for Infectious Disease"/>
            <person name="Wu L."/>
            <person name="Ma J."/>
        </authorList>
    </citation>
    <scope>NUCLEOTIDE SEQUENCE [LARGE SCALE GENOMIC DNA]</scope>
    <source>
        <strain evidence="2">JCM 17923</strain>
    </source>
</reference>
<evidence type="ECO:0000313" key="1">
    <source>
        <dbReference type="EMBL" id="GAA4358310.1"/>
    </source>
</evidence>
<protein>
    <submittedName>
        <fullName evidence="1">Uncharacterized protein</fullName>
    </submittedName>
</protein>
<evidence type="ECO:0000313" key="2">
    <source>
        <dbReference type="Proteomes" id="UP001501153"/>
    </source>
</evidence>
<organism evidence="1 2">
    <name type="scientific">Hymenobacter saemangeumensis</name>
    <dbReference type="NCBI Taxonomy" id="1084522"/>
    <lineage>
        <taxon>Bacteria</taxon>
        <taxon>Pseudomonadati</taxon>
        <taxon>Bacteroidota</taxon>
        <taxon>Cytophagia</taxon>
        <taxon>Cytophagales</taxon>
        <taxon>Hymenobacteraceae</taxon>
        <taxon>Hymenobacter</taxon>
    </lineage>
</organism>
<dbReference type="Proteomes" id="UP001501153">
    <property type="component" value="Unassembled WGS sequence"/>
</dbReference>
<sequence length="535" mass="59447">MLVGLLFSTSLRLAVVTTALFSAGACTGQFSPGSEPVQWAADSSTVRTAAGTHYDRSAVWQLFWGKHYRELWATPVTAPVLRLGAATPNGPLLPLQAGGSYQSRTLRLQAPTGQQYVLRSVDKDASRALPEGWRRQLLGGLMKDQTSVIQPYGAYVAAALADAAGVYHANPRLVFLAADTTLGKFRKDYANALYLLEERPDGDQRLTPSFGRSPRVVSTAKMLADIHQRPGSYVNARAHLRARLLDIWLGDWSRREDQWRWASFPGPGTTEYRPIPRDRDQAFFLFNDGVLTRLVSWVVPRYQSFRGRIKLGDVEALTHTARALDRSILTSLSDEDFRQVADSLRLRLTDALIDQALQAGPPETRARVTAYFGPLLKARREQLPAVALRFRRELTREAWIVGTDRPERFVLSATGKAGQLRVQHLVRPAAGPDSLVGDYQLSVRHTRRLNVYGLGGDDVFELHGRLRPGFAVGLHGGNGKDEVQGKNLRETRGITWYTSSNPDPEAPAGVRVKLDPERALNYNASSWLGRYKLDD</sequence>
<dbReference type="EMBL" id="BAABGZ010000027">
    <property type="protein sequence ID" value="GAA4358310.1"/>
    <property type="molecule type" value="Genomic_DNA"/>
</dbReference>
<accession>A0ABP8IGT5</accession>
<gene>
    <name evidence="1" type="ORF">GCM10023185_23830</name>
</gene>
<proteinExistence type="predicted"/>
<keyword evidence="2" id="KW-1185">Reference proteome</keyword>
<name>A0ABP8IGT5_9BACT</name>
<comment type="caution">
    <text evidence="1">The sequence shown here is derived from an EMBL/GenBank/DDBJ whole genome shotgun (WGS) entry which is preliminary data.</text>
</comment>